<organism evidence="1 2">
    <name type="scientific">Candidatus Giovannonibacteria bacterium GW2011_GWA2_44_13b</name>
    <dbReference type="NCBI Taxonomy" id="1618647"/>
    <lineage>
        <taxon>Bacteria</taxon>
        <taxon>Candidatus Giovannoniibacteriota</taxon>
    </lineage>
</organism>
<dbReference type="STRING" id="1618647.UW30_C0007G0013"/>
<dbReference type="AlphaFoldDB" id="A0A0G1H294"/>
<evidence type="ECO:0000313" key="1">
    <source>
        <dbReference type="EMBL" id="KKT41516.1"/>
    </source>
</evidence>
<dbReference type="Proteomes" id="UP000034736">
    <property type="component" value="Unassembled WGS sequence"/>
</dbReference>
<evidence type="ECO:0000313" key="2">
    <source>
        <dbReference type="Proteomes" id="UP000034736"/>
    </source>
</evidence>
<sequence>MQELRVEAVRVHNKPKTSPVGTALPVLRDKRVTIVCLISDIELGLIRMISLVARKSPGLQRPTTAIIDKIVLASRY</sequence>
<accession>A0A0G1H294</accession>
<reference evidence="1 2" key="1">
    <citation type="journal article" date="2015" name="Nature">
        <title>rRNA introns, odd ribosomes, and small enigmatic genomes across a large radiation of phyla.</title>
        <authorList>
            <person name="Brown C.T."/>
            <person name="Hug L.A."/>
            <person name="Thomas B.C."/>
            <person name="Sharon I."/>
            <person name="Castelle C.J."/>
            <person name="Singh A."/>
            <person name="Wilkins M.J."/>
            <person name="Williams K.H."/>
            <person name="Banfield J.F."/>
        </authorList>
    </citation>
    <scope>NUCLEOTIDE SEQUENCE [LARGE SCALE GENOMIC DNA]</scope>
</reference>
<gene>
    <name evidence="1" type="ORF">UW30_C0007G0013</name>
</gene>
<protein>
    <submittedName>
        <fullName evidence="1">Uncharacterized protein</fullName>
    </submittedName>
</protein>
<name>A0A0G1H294_9BACT</name>
<dbReference type="EMBL" id="LCHU01000007">
    <property type="protein sequence ID" value="KKT41516.1"/>
    <property type="molecule type" value="Genomic_DNA"/>
</dbReference>
<comment type="caution">
    <text evidence="1">The sequence shown here is derived from an EMBL/GenBank/DDBJ whole genome shotgun (WGS) entry which is preliminary data.</text>
</comment>
<proteinExistence type="predicted"/>